<evidence type="ECO:0000256" key="4">
    <source>
        <dbReference type="ARBA" id="ARBA00022679"/>
    </source>
</evidence>
<dbReference type="PATRIC" id="fig|1116213.3.peg.594"/>
<dbReference type="InterPro" id="IPR023165">
    <property type="entry name" value="rRNA_Ade_diMease-like_C"/>
</dbReference>
<protein>
    <submittedName>
        <fullName evidence="9">Dimethyladenosine transferase</fullName>
        <ecNumber evidence="9">2.1.1.-</ecNumber>
    </submittedName>
</protein>
<comment type="similarity">
    <text evidence="7">Belongs to the class I-like SAM-binding methyltransferase superfamily. rRNA adenine N(6)-methyltransferase family.</text>
</comment>
<evidence type="ECO:0000256" key="1">
    <source>
        <dbReference type="ARBA" id="ARBA00022490"/>
    </source>
</evidence>
<dbReference type="InterPro" id="IPR029063">
    <property type="entry name" value="SAM-dependent_MTases_sf"/>
</dbReference>
<sequence>MKNNRKLSQVFLKNKNVQKRIAKKINDSNYGIILEIGPGCGQITQYLTLSKKEYIGVEIDSNLCSFLSSKLSYLKPKIINKNFLEIQEQEILELITTKKPALLFGNIPYHISTNILFKFLELQLFQEAYFTIQKEFFEVIIAPFNSKKYSSISVLFQTFCEIHKFFWIDRLNFYPKPQVDSVFISLKKTFSPNKEILENYLNFVRKCFLKPRKILWNNLISEKFDVMRLSFIFEKNNLHRNIRAHQLKPSDIFKLFSNLS</sequence>
<dbReference type="HOGENOM" id="CLU_041220_0_2_14"/>
<evidence type="ECO:0000256" key="2">
    <source>
        <dbReference type="ARBA" id="ARBA00022552"/>
    </source>
</evidence>
<feature type="binding site" evidence="7">
    <location>
        <position position="106"/>
    </location>
    <ligand>
        <name>S-adenosyl-L-methionine</name>
        <dbReference type="ChEBI" id="CHEBI:59789"/>
    </ligand>
</feature>
<feature type="binding site" evidence="7">
    <location>
        <position position="12"/>
    </location>
    <ligand>
        <name>S-adenosyl-L-methionine</name>
        <dbReference type="ChEBI" id="CHEBI:59789"/>
    </ligand>
</feature>
<keyword evidence="1" id="KW-0963">Cytoplasm</keyword>
<evidence type="ECO:0000259" key="8">
    <source>
        <dbReference type="SMART" id="SM00650"/>
    </source>
</evidence>
<keyword evidence="2" id="KW-0698">rRNA processing</keyword>
<dbReference type="CDD" id="cd02440">
    <property type="entry name" value="AdoMet_MTases"/>
    <property type="match status" value="1"/>
</dbReference>
<reference evidence="9" key="2">
    <citation type="submission" date="2011-11" db="EMBL/GenBank/DDBJ databases">
        <authorList>
            <person name="Barker E."/>
        </authorList>
    </citation>
    <scope>NUCLEOTIDE SEQUENCE</scope>
    <source>
        <strain evidence="9">Birmingham 1</strain>
    </source>
</reference>
<feature type="binding site" evidence="7">
    <location>
        <position position="58"/>
    </location>
    <ligand>
        <name>S-adenosyl-L-methionine</name>
        <dbReference type="ChEBI" id="CHEBI:59789"/>
    </ligand>
</feature>
<feature type="binding site" evidence="7">
    <location>
        <position position="37"/>
    </location>
    <ligand>
        <name>S-adenosyl-L-methionine</name>
        <dbReference type="ChEBI" id="CHEBI:59789"/>
    </ligand>
</feature>
<reference evidence="9" key="1">
    <citation type="submission" date="2011-11" db="EMBL/GenBank/DDBJ databases">
        <title>Complete genome sequence of Candidatus Mycoplasma haemominutum.</title>
        <authorList>
            <person name="Barker E.N."/>
            <person name="Darby A.C."/>
            <person name="Helps C.R."/>
            <person name="Peters I.R."/>
            <person name="Hughes M.A."/>
            <person name="Radford A.D."/>
            <person name="Novacco M."/>
            <person name="Boretti F."/>
            <person name="Hofmann-Lehmann R."/>
            <person name="Tasker S."/>
        </authorList>
    </citation>
    <scope>NUCLEOTIDE SEQUENCE</scope>
    <source>
        <strain evidence="9">Birmingham 1</strain>
    </source>
</reference>
<evidence type="ECO:0000256" key="6">
    <source>
        <dbReference type="ARBA" id="ARBA00022884"/>
    </source>
</evidence>
<dbReference type="InterPro" id="IPR001737">
    <property type="entry name" value="KsgA/Erm"/>
</dbReference>
<evidence type="ECO:0000313" key="9">
    <source>
        <dbReference type="EMBL" id="CCE67062.1"/>
    </source>
</evidence>
<dbReference type="KEGG" id="mhb:MHM_05440"/>
<dbReference type="EC" id="2.1.1.-" evidence="9"/>
<gene>
    <name evidence="9" type="primary">rsmA</name>
    <name evidence="9" type="ORF">MHM_05440</name>
</gene>
<dbReference type="GO" id="GO:0000179">
    <property type="term" value="F:rRNA (adenine-N6,N6-)-dimethyltransferase activity"/>
    <property type="evidence" value="ECO:0007669"/>
    <property type="project" value="UniProtKB-UniRule"/>
</dbReference>
<dbReference type="PROSITE" id="PS51689">
    <property type="entry name" value="SAM_RNA_A_N6_MT"/>
    <property type="match status" value="1"/>
</dbReference>
<dbReference type="GO" id="GO:0003723">
    <property type="term" value="F:RNA binding"/>
    <property type="evidence" value="ECO:0007669"/>
    <property type="project" value="UniProtKB-UniRule"/>
</dbReference>
<keyword evidence="6 7" id="KW-0694">RNA-binding</keyword>
<dbReference type="PROSITE" id="PS01131">
    <property type="entry name" value="RRNA_A_DIMETH"/>
    <property type="match status" value="1"/>
</dbReference>
<evidence type="ECO:0000256" key="3">
    <source>
        <dbReference type="ARBA" id="ARBA00022603"/>
    </source>
</evidence>
<name>G8C414_9MOLU</name>
<dbReference type="Gene3D" id="1.10.8.100">
    <property type="entry name" value="Ribosomal RNA adenine dimethylase-like, domain 2"/>
    <property type="match status" value="1"/>
</dbReference>
<dbReference type="Gene3D" id="3.40.50.150">
    <property type="entry name" value="Vaccinia Virus protein VP39"/>
    <property type="match status" value="1"/>
</dbReference>
<accession>G8C414</accession>
<dbReference type="NCBIfam" id="TIGR00755">
    <property type="entry name" value="ksgA"/>
    <property type="match status" value="1"/>
</dbReference>
<dbReference type="Pfam" id="PF00398">
    <property type="entry name" value="RrnaAD"/>
    <property type="match status" value="1"/>
</dbReference>
<dbReference type="GO" id="GO:0005829">
    <property type="term" value="C:cytosol"/>
    <property type="evidence" value="ECO:0007669"/>
    <property type="project" value="TreeGrafter"/>
</dbReference>
<proteinExistence type="inferred from homology"/>
<organism evidence="9">
    <name type="scientific">Candidatus Mycoplasma haematominutum 'Birmingham 1'</name>
    <dbReference type="NCBI Taxonomy" id="1116213"/>
    <lineage>
        <taxon>Bacteria</taxon>
        <taxon>Bacillati</taxon>
        <taxon>Mycoplasmatota</taxon>
        <taxon>Mollicutes</taxon>
        <taxon>Mycoplasmataceae</taxon>
        <taxon>Mycoplasma</taxon>
    </lineage>
</organism>
<dbReference type="InterPro" id="IPR020598">
    <property type="entry name" value="rRNA_Ade_methylase_Trfase_N"/>
</dbReference>
<dbReference type="InterPro" id="IPR011530">
    <property type="entry name" value="rRNA_adenine_dimethylase"/>
</dbReference>
<evidence type="ECO:0000256" key="7">
    <source>
        <dbReference type="PROSITE-ProRule" id="PRU01026"/>
    </source>
</evidence>
<evidence type="ECO:0000256" key="5">
    <source>
        <dbReference type="ARBA" id="ARBA00022691"/>
    </source>
</evidence>
<dbReference type="AlphaFoldDB" id="G8C414"/>
<dbReference type="SMART" id="SM00650">
    <property type="entry name" value="rADc"/>
    <property type="match status" value="1"/>
</dbReference>
<dbReference type="PANTHER" id="PTHR11727">
    <property type="entry name" value="DIMETHYLADENOSINE TRANSFERASE"/>
    <property type="match status" value="1"/>
</dbReference>
<keyword evidence="4 7" id="KW-0808">Transferase</keyword>
<dbReference type="PANTHER" id="PTHR11727:SF7">
    <property type="entry name" value="DIMETHYLADENOSINE TRANSFERASE-RELATED"/>
    <property type="match status" value="1"/>
</dbReference>
<dbReference type="OrthoDB" id="9814755at2"/>
<dbReference type="SUPFAM" id="SSF53335">
    <property type="entry name" value="S-adenosyl-L-methionine-dependent methyltransferases"/>
    <property type="match status" value="1"/>
</dbReference>
<dbReference type="RefSeq" id="WP_015511927.1">
    <property type="nucleotide sequence ID" value="NC_021007.1"/>
</dbReference>
<dbReference type="EMBL" id="HE613254">
    <property type="protein sequence ID" value="CCE67062.1"/>
    <property type="molecule type" value="Genomic_DNA"/>
</dbReference>
<keyword evidence="3 7" id="KW-0489">Methyltransferase</keyword>
<feature type="domain" description="Ribosomal RNA adenine methylase transferase N-terminal" evidence="8">
    <location>
        <begin position="17"/>
        <end position="190"/>
    </location>
</feature>
<dbReference type="InterPro" id="IPR020596">
    <property type="entry name" value="rRNA_Ade_Mease_Trfase_CS"/>
</dbReference>
<keyword evidence="5 7" id="KW-0949">S-adenosyl-L-methionine</keyword>
<comment type="caution">
    <text evidence="7">Lacks conserved residue(s) required for the propagation of feature annotation.</text>
</comment>